<reference evidence="6" key="1">
    <citation type="submission" date="2021-06" db="EMBL/GenBank/DDBJ databases">
        <authorList>
            <person name="Kallberg Y."/>
            <person name="Tangrot J."/>
            <person name="Rosling A."/>
        </authorList>
    </citation>
    <scope>NUCLEOTIDE SEQUENCE</scope>
    <source>
        <strain evidence="6">FL130A</strain>
    </source>
</reference>
<proteinExistence type="predicted"/>
<dbReference type="SUPFAM" id="SSF144232">
    <property type="entry name" value="HIT/MYND zinc finger-like"/>
    <property type="match status" value="1"/>
</dbReference>
<dbReference type="Pfam" id="PF01753">
    <property type="entry name" value="zf-MYND"/>
    <property type="match status" value="1"/>
</dbReference>
<keyword evidence="7" id="KW-1185">Reference proteome</keyword>
<dbReference type="EMBL" id="CAJVPS010012956">
    <property type="protein sequence ID" value="CAG8674268.1"/>
    <property type="molecule type" value="Genomic_DNA"/>
</dbReference>
<feature type="domain" description="MYND-type" evidence="5">
    <location>
        <begin position="129"/>
        <end position="176"/>
    </location>
</feature>
<keyword evidence="1" id="KW-0479">Metal-binding</keyword>
<evidence type="ECO:0000256" key="2">
    <source>
        <dbReference type="ARBA" id="ARBA00022771"/>
    </source>
</evidence>
<dbReference type="Pfam" id="PF14737">
    <property type="entry name" value="DUF4470"/>
    <property type="match status" value="1"/>
</dbReference>
<organism evidence="6 7">
    <name type="scientific">Ambispora leptoticha</name>
    <dbReference type="NCBI Taxonomy" id="144679"/>
    <lineage>
        <taxon>Eukaryota</taxon>
        <taxon>Fungi</taxon>
        <taxon>Fungi incertae sedis</taxon>
        <taxon>Mucoromycota</taxon>
        <taxon>Glomeromycotina</taxon>
        <taxon>Glomeromycetes</taxon>
        <taxon>Archaeosporales</taxon>
        <taxon>Ambisporaceae</taxon>
        <taxon>Ambispora</taxon>
    </lineage>
</organism>
<dbReference type="PANTHER" id="PTHR10237:SF14">
    <property type="entry name" value="MYND-TYPE DOMAIN-CONTAINING PROTEIN"/>
    <property type="match status" value="1"/>
</dbReference>
<name>A0A9N9EGR8_9GLOM</name>
<evidence type="ECO:0000256" key="4">
    <source>
        <dbReference type="PROSITE-ProRule" id="PRU00134"/>
    </source>
</evidence>
<dbReference type="GO" id="GO:0005634">
    <property type="term" value="C:nucleus"/>
    <property type="evidence" value="ECO:0007669"/>
    <property type="project" value="TreeGrafter"/>
</dbReference>
<dbReference type="GO" id="GO:0008270">
    <property type="term" value="F:zinc ion binding"/>
    <property type="evidence" value="ECO:0007669"/>
    <property type="project" value="UniProtKB-KW"/>
</dbReference>
<evidence type="ECO:0000256" key="1">
    <source>
        <dbReference type="ARBA" id="ARBA00022723"/>
    </source>
</evidence>
<dbReference type="OrthoDB" id="432970at2759"/>
<gene>
    <name evidence="6" type="ORF">ALEPTO_LOCUS10686</name>
</gene>
<dbReference type="GO" id="GO:0000981">
    <property type="term" value="F:DNA-binding transcription factor activity, RNA polymerase II-specific"/>
    <property type="evidence" value="ECO:0007669"/>
    <property type="project" value="TreeGrafter"/>
</dbReference>
<protein>
    <submittedName>
        <fullName evidence="6">5369_t:CDS:1</fullName>
    </submittedName>
</protein>
<sequence length="689" mass="79465">MSGTSQIQAALSRELKTLSLATKYEKFEEYLDKLGTLPLVEKETKFKEYLEKLDQIFEDTSNIHSIHSIRDDYSQTQYQAKENLVKAILKRTALFAEQYQLEHIFIQHMNFVSNVINIGSGIDGKPLKQVTCANIRIANGFICKNVGNKICGNCRVIFYCSKECQKMHWASHKINCKSDIASKDWRPDYIDEIRTPAFYSNSHLYVSFSAGPPEHLWGNMPAVDIVKIAFNELADGKSSSDYKEPINLLFAASGDLNDIIASVNGLPLDFNQPVNICINDRAERVATRNFIMLYLLAKLGKDAIDAVIQIWYSAALTSEQWIKSVELLSTIIQEDQSKKVCTFEFDKLSICTHFNPQTWACLAAMLISQIDLQTAIDTRNQVMMNPMRKDYRHRYMQSLTPGERICFYDFCHNGILLPYGALNAYHNVPNKFILDPIRGWTMKDSSNPLFGWDELRVAQVKHGTANEDFYGKLFFYLREQMEALVDRLQKFTIKFDFYVDDALKLGQEFKDRKFDRIYTSNISDENYVGINHVLTELRPLLNDNNPHATLITLFMNWLPSIPEPHNKRIMEDIVKKSINKYDRPSSTLQAANLASKMTAKACTEAAALYDHTREFEKYMKKLDANKTAEKVGLRRRMFHKIVPKRIGASMKHDEQNKVLSFEDERERHLLLDVGSHTFLERYVEWEVIA</sequence>
<comment type="caution">
    <text evidence="6">The sequence shown here is derived from an EMBL/GenBank/DDBJ whole genome shotgun (WGS) entry which is preliminary data.</text>
</comment>
<dbReference type="InterPro" id="IPR002893">
    <property type="entry name" value="Znf_MYND"/>
</dbReference>
<dbReference type="InterPro" id="IPR027974">
    <property type="entry name" value="DUF4470"/>
</dbReference>
<dbReference type="AlphaFoldDB" id="A0A9N9EGR8"/>
<dbReference type="PANTHER" id="PTHR10237">
    <property type="entry name" value="DEFORMED EPIDERMAL AUTOREGULATORY FACTOR 1 HOMOLOG SUPPRESSIN"/>
    <property type="match status" value="1"/>
</dbReference>
<accession>A0A9N9EGR8</accession>
<evidence type="ECO:0000256" key="3">
    <source>
        <dbReference type="ARBA" id="ARBA00022833"/>
    </source>
</evidence>
<dbReference type="PROSITE" id="PS50865">
    <property type="entry name" value="ZF_MYND_2"/>
    <property type="match status" value="1"/>
</dbReference>
<keyword evidence="2 4" id="KW-0863">Zinc-finger</keyword>
<keyword evidence="3" id="KW-0862">Zinc</keyword>
<dbReference type="Gene3D" id="6.10.140.2220">
    <property type="match status" value="1"/>
</dbReference>
<dbReference type="Proteomes" id="UP000789508">
    <property type="component" value="Unassembled WGS sequence"/>
</dbReference>
<evidence type="ECO:0000313" key="7">
    <source>
        <dbReference type="Proteomes" id="UP000789508"/>
    </source>
</evidence>
<dbReference type="InterPro" id="IPR024119">
    <property type="entry name" value="TF_DEAF-1"/>
</dbReference>
<evidence type="ECO:0000259" key="5">
    <source>
        <dbReference type="PROSITE" id="PS50865"/>
    </source>
</evidence>
<evidence type="ECO:0000313" key="6">
    <source>
        <dbReference type="EMBL" id="CAG8674268.1"/>
    </source>
</evidence>